<dbReference type="InterPro" id="IPR043136">
    <property type="entry name" value="B30.2/SPRY_sf"/>
</dbReference>
<dbReference type="PANTHER" id="PTHR24103">
    <property type="entry name" value="E3 UBIQUITIN-PROTEIN LIGASE TRIM"/>
    <property type="match status" value="1"/>
</dbReference>
<dbReference type="PRINTS" id="PR01407">
    <property type="entry name" value="BUTYPHLNCDUF"/>
</dbReference>
<dbReference type="InterPro" id="IPR013320">
    <property type="entry name" value="ConA-like_dom_sf"/>
</dbReference>
<dbReference type="InterPro" id="IPR003879">
    <property type="entry name" value="Butyrophylin_SPRY"/>
</dbReference>
<accession>A0ABQ7TM60</accession>
<keyword evidence="7" id="KW-1185">Reference proteome</keyword>
<organism evidence="6 7">
    <name type="scientific">Phrynosoma platyrhinos</name>
    <name type="common">Desert horned lizard</name>
    <dbReference type="NCBI Taxonomy" id="52577"/>
    <lineage>
        <taxon>Eukaryota</taxon>
        <taxon>Metazoa</taxon>
        <taxon>Chordata</taxon>
        <taxon>Craniata</taxon>
        <taxon>Vertebrata</taxon>
        <taxon>Euteleostomi</taxon>
        <taxon>Lepidosauria</taxon>
        <taxon>Squamata</taxon>
        <taxon>Bifurcata</taxon>
        <taxon>Unidentata</taxon>
        <taxon>Episquamata</taxon>
        <taxon>Toxicofera</taxon>
        <taxon>Iguania</taxon>
        <taxon>Phrynosomatidae</taxon>
        <taxon>Phrynosomatinae</taxon>
        <taxon>Phrynosoma</taxon>
    </lineage>
</organism>
<dbReference type="Pfam" id="PF13765">
    <property type="entry name" value="PRY"/>
    <property type="match status" value="2"/>
</dbReference>
<comment type="function">
    <text evidence="3">Neurotoxin that produces dose-dependent hypolocomotion and hyperalgesia in mice. May directly act on the central nervous system, as it is 6500-fold more potent when administered intracerebroventricularly than intraperitoneal.</text>
</comment>
<name>A0ABQ7TM60_PHRPL</name>
<protein>
    <recommendedName>
        <fullName evidence="5">B30.2/SPRY domain-containing protein</fullName>
    </recommendedName>
</protein>
<feature type="coiled-coil region" evidence="4">
    <location>
        <begin position="244"/>
        <end position="271"/>
    </location>
</feature>
<dbReference type="EMBL" id="JAIPUX010000439">
    <property type="protein sequence ID" value="KAH0630456.1"/>
    <property type="molecule type" value="Genomic_DNA"/>
</dbReference>
<evidence type="ECO:0000256" key="4">
    <source>
        <dbReference type="SAM" id="Coils"/>
    </source>
</evidence>
<dbReference type="InterPro" id="IPR001870">
    <property type="entry name" value="B30.2/SPRY"/>
</dbReference>
<sequence>MERKLSEEQRKQTFLTQIGLKKEEIRSAFKKVQKFLKVKERLWLDQLGELEKETEKSWEENVTNLSEEIGRLRHRKYLNKSLWRKPFTKDLTNVEWEDRYQDLPDNPARFNREFCVLGCERFTSGRHCWEVEVDEEAGAMWALGVARESVRRKGIFKFNPNEGIWAVGKRPYDSPSPCQLCVFTSPEWISLNLRREPRNIRVSLVYEEGRVEFFDADTENLIFTFFSASFSGEEIKPFFWVVSGEKIKAHLESLKAEREKLQDQKLARQQRMKDHLIQLETERQMMASFFEGLQKFVEEKKHFCLSQLGELKEEIKKGEKENLTKVSEDISQLSQRITALEKKCQQPASEYLQRSYEEFSRTLLPSAEAEMWACNGVKLESLEQALNTASWDHSLLMDSLKQGINQVNVTLDPITAHPRLFLSENLKVLRWDRVPQDLPYSPERFKKQPCVLGCEKFTSGRYCWKVEILDGETREEDLGGEPAWAVGIARDSVERKEYFNLNLDEGIWAVGKACEDLTVPCQISAFTIEPTTVILKKEPKRICVNLDYDAGQVDFLDADTDDLIFTFHSASFFGDQIRPFFYTRGWECNLKC</sequence>
<gene>
    <name evidence="6" type="ORF">JD844_013497</name>
</gene>
<dbReference type="PROSITE" id="PS50188">
    <property type="entry name" value="B302_SPRY"/>
    <property type="match status" value="2"/>
</dbReference>
<comment type="caution">
    <text evidence="6">The sequence shown here is derived from an EMBL/GenBank/DDBJ whole genome shotgun (WGS) entry which is preliminary data.</text>
</comment>
<dbReference type="Gene3D" id="2.60.120.920">
    <property type="match status" value="2"/>
</dbReference>
<dbReference type="Proteomes" id="UP000826234">
    <property type="component" value="Unassembled WGS sequence"/>
</dbReference>
<keyword evidence="2" id="KW-0528">Neurotoxin</keyword>
<proteinExistence type="inferred from homology"/>
<evidence type="ECO:0000256" key="1">
    <source>
        <dbReference type="ARBA" id="ARBA00009651"/>
    </source>
</evidence>
<feature type="domain" description="B30.2/SPRY" evidence="5">
    <location>
        <begin position="389"/>
        <end position="592"/>
    </location>
</feature>
<evidence type="ECO:0000256" key="2">
    <source>
        <dbReference type="ARBA" id="ARBA00022699"/>
    </source>
</evidence>
<dbReference type="InterPro" id="IPR006574">
    <property type="entry name" value="PRY"/>
</dbReference>
<reference evidence="6 7" key="1">
    <citation type="journal article" date="2022" name="Gigascience">
        <title>A chromosome-level genome assembly and annotation of the desert horned lizard, Phrynosoma platyrhinos, provides insight into chromosomal rearrangements among reptiles.</title>
        <authorList>
            <person name="Koochekian N."/>
            <person name="Ascanio A."/>
            <person name="Farleigh K."/>
            <person name="Card D.C."/>
            <person name="Schield D.R."/>
            <person name="Castoe T.A."/>
            <person name="Jezkova T."/>
        </authorList>
    </citation>
    <scope>NUCLEOTIDE SEQUENCE [LARGE SCALE GENOMIC DNA]</scope>
    <source>
        <strain evidence="6">NK-2021</strain>
    </source>
</reference>
<keyword evidence="2" id="KW-0800">Toxin</keyword>
<dbReference type="InterPro" id="IPR050143">
    <property type="entry name" value="TRIM/RBCC"/>
</dbReference>
<keyword evidence="4" id="KW-0175">Coiled coil</keyword>
<evidence type="ECO:0000256" key="3">
    <source>
        <dbReference type="ARBA" id="ARBA00034460"/>
    </source>
</evidence>
<dbReference type="Pfam" id="PF00622">
    <property type="entry name" value="SPRY"/>
    <property type="match status" value="2"/>
</dbReference>
<feature type="coiled-coil region" evidence="4">
    <location>
        <begin position="316"/>
        <end position="343"/>
    </location>
</feature>
<evidence type="ECO:0000313" key="7">
    <source>
        <dbReference type="Proteomes" id="UP000826234"/>
    </source>
</evidence>
<dbReference type="SMART" id="SM00589">
    <property type="entry name" value="PRY"/>
    <property type="match status" value="2"/>
</dbReference>
<dbReference type="InterPro" id="IPR003877">
    <property type="entry name" value="SPRY_dom"/>
</dbReference>
<comment type="similarity">
    <text evidence="1">Belongs to the ohanin/vespryn family.</text>
</comment>
<feature type="domain" description="B30.2/SPRY" evidence="5">
    <location>
        <begin position="54"/>
        <end position="258"/>
    </location>
</feature>
<dbReference type="SMART" id="SM00449">
    <property type="entry name" value="SPRY"/>
    <property type="match status" value="2"/>
</dbReference>
<evidence type="ECO:0000259" key="5">
    <source>
        <dbReference type="PROSITE" id="PS50188"/>
    </source>
</evidence>
<evidence type="ECO:0000313" key="6">
    <source>
        <dbReference type="EMBL" id="KAH0630456.1"/>
    </source>
</evidence>
<dbReference type="SUPFAM" id="SSF49899">
    <property type="entry name" value="Concanavalin A-like lectins/glucanases"/>
    <property type="match status" value="2"/>
</dbReference>